<feature type="compositionally biased region" description="Low complexity" evidence="1">
    <location>
        <begin position="74"/>
        <end position="87"/>
    </location>
</feature>
<sequence>MSTSNPPSSGPRPLMERDANAASPSKPAAKGKAIAQEPPILGANDPSFAEYVAFATAALPRSSLPKNIRAIIDGKPTTGSKPTTGTGSRKRKSDADPDIKAIMFPDDANEIDDDDERLYQVTDSCQKIRRKIHNWIDSGAMKVGEFQKELGVSSKGYLNFMNRKGTWDGQGCETYVRASAFFKKRELQGLPLQVPKAKRAKTAASGAGASKASSKEAQEKLLDTSGVELDGEDDMDVPVFDTCDEIRKKIRALLAKGVSQAAFARTLNAMYPEGSGKRVPSANVSYFLGQKGALSGNTSTTFYAAYVFFEKRRIKESKPKSNFREEMEEIHWTRGVDRETSVNQPVICRAGEVPYVDRYGKFGFQCRG</sequence>
<comment type="caution">
    <text evidence="3">The sequence shown here is derived from an EMBL/GenBank/DDBJ whole genome shotgun (WGS) entry which is preliminary data.</text>
</comment>
<feature type="domain" description="DUF7726" evidence="2">
    <location>
        <begin position="120"/>
        <end position="190"/>
    </location>
</feature>
<dbReference type="PANTHER" id="PTHR42339:SF1">
    <property type="entry name" value="HISTONE H1"/>
    <property type="match status" value="1"/>
</dbReference>
<dbReference type="InterPro" id="IPR056143">
    <property type="entry name" value="DUF7726"/>
</dbReference>
<feature type="compositionally biased region" description="Low complexity" evidence="1">
    <location>
        <begin position="20"/>
        <end position="35"/>
    </location>
</feature>
<feature type="region of interest" description="Disordered" evidence="1">
    <location>
        <begin position="1"/>
        <end position="38"/>
    </location>
</feature>
<accession>A0A086T6A2</accession>
<evidence type="ECO:0000313" key="4">
    <source>
        <dbReference type="Proteomes" id="UP000029964"/>
    </source>
</evidence>
<feature type="domain" description="DUF7726" evidence="2">
    <location>
        <begin position="238"/>
        <end position="317"/>
    </location>
</feature>
<reference evidence="4" key="1">
    <citation type="journal article" date="2014" name="Genome Announc.">
        <title>Genome sequence and annotation of Acremonium chrysogenum, producer of the beta-lactam antibiotic cephalosporin C.</title>
        <authorList>
            <person name="Terfehr D."/>
            <person name="Dahlmann T.A."/>
            <person name="Specht T."/>
            <person name="Zadra I."/>
            <person name="Kuernsteiner H."/>
            <person name="Kueck U."/>
        </authorList>
    </citation>
    <scope>NUCLEOTIDE SEQUENCE [LARGE SCALE GENOMIC DNA]</scope>
    <source>
        <strain evidence="4">ATCC 11550 / CBS 779.69 / DSM 880 / IAM 14645 / JCM 23072 / IMI 49137</strain>
    </source>
</reference>
<gene>
    <name evidence="3" type="ORF">ACRE_043450</name>
</gene>
<protein>
    <recommendedName>
        <fullName evidence="2">DUF7726 domain-containing protein</fullName>
    </recommendedName>
</protein>
<proteinExistence type="predicted"/>
<dbReference type="Pfam" id="PF24852">
    <property type="entry name" value="DUF7726"/>
    <property type="match status" value="2"/>
</dbReference>
<organism evidence="3 4">
    <name type="scientific">Hapsidospora chrysogenum (strain ATCC 11550 / CBS 779.69 / DSM 880 / IAM 14645 / JCM 23072 / IMI 49137)</name>
    <name type="common">Acremonium chrysogenum</name>
    <dbReference type="NCBI Taxonomy" id="857340"/>
    <lineage>
        <taxon>Eukaryota</taxon>
        <taxon>Fungi</taxon>
        <taxon>Dikarya</taxon>
        <taxon>Ascomycota</taxon>
        <taxon>Pezizomycotina</taxon>
        <taxon>Sordariomycetes</taxon>
        <taxon>Hypocreomycetidae</taxon>
        <taxon>Hypocreales</taxon>
        <taxon>Bionectriaceae</taxon>
        <taxon>Hapsidospora</taxon>
    </lineage>
</organism>
<evidence type="ECO:0000256" key="1">
    <source>
        <dbReference type="SAM" id="MobiDB-lite"/>
    </source>
</evidence>
<dbReference type="EMBL" id="JPKY01000041">
    <property type="protein sequence ID" value="KFH44884.1"/>
    <property type="molecule type" value="Genomic_DNA"/>
</dbReference>
<name>A0A086T6A2_HAPC1</name>
<evidence type="ECO:0000313" key="3">
    <source>
        <dbReference type="EMBL" id="KFH44884.1"/>
    </source>
</evidence>
<dbReference type="HOGENOM" id="CLU_060561_0_1_1"/>
<keyword evidence="4" id="KW-1185">Reference proteome</keyword>
<dbReference type="AlphaFoldDB" id="A0A086T6A2"/>
<dbReference type="Proteomes" id="UP000029964">
    <property type="component" value="Unassembled WGS sequence"/>
</dbReference>
<dbReference type="OrthoDB" id="2592504at2759"/>
<evidence type="ECO:0000259" key="2">
    <source>
        <dbReference type="Pfam" id="PF24852"/>
    </source>
</evidence>
<dbReference type="PANTHER" id="PTHR42339">
    <property type="entry name" value="HISTONE H1"/>
    <property type="match status" value="1"/>
</dbReference>
<feature type="region of interest" description="Disordered" evidence="1">
    <location>
        <begin position="71"/>
        <end position="96"/>
    </location>
</feature>